<dbReference type="SUPFAM" id="SSF103473">
    <property type="entry name" value="MFS general substrate transporter"/>
    <property type="match status" value="1"/>
</dbReference>
<feature type="compositionally biased region" description="Polar residues" evidence="5">
    <location>
        <begin position="1"/>
        <end position="12"/>
    </location>
</feature>
<comment type="subcellular location">
    <subcellularLocation>
        <location evidence="1">Membrane</location>
        <topology evidence="1">Multi-pass membrane protein</topology>
    </subcellularLocation>
</comment>
<feature type="transmembrane region" description="Helical" evidence="6">
    <location>
        <begin position="539"/>
        <end position="557"/>
    </location>
</feature>
<dbReference type="EMBL" id="CAIJEO010000005">
    <property type="protein sequence ID" value="CAD0093561.1"/>
    <property type="molecule type" value="Genomic_DNA"/>
</dbReference>
<dbReference type="GO" id="GO:0022857">
    <property type="term" value="F:transmembrane transporter activity"/>
    <property type="evidence" value="ECO:0007669"/>
    <property type="project" value="InterPro"/>
</dbReference>
<feature type="domain" description="Major facilitator superfamily (MFS) profile" evidence="7">
    <location>
        <begin position="37"/>
        <end position="574"/>
    </location>
</feature>
<keyword evidence="3 6" id="KW-1133">Transmembrane helix</keyword>
<feature type="transmembrane region" description="Helical" evidence="6">
    <location>
        <begin position="156"/>
        <end position="176"/>
    </location>
</feature>
<feature type="transmembrane region" description="Helical" evidence="6">
    <location>
        <begin position="37"/>
        <end position="57"/>
    </location>
</feature>
<gene>
    <name evidence="8" type="ORF">AWRI4233_LOCUS4267</name>
</gene>
<dbReference type="PANTHER" id="PTHR23501:SF153">
    <property type="entry name" value="AFLATOXIN EFFLUX PUMP, PUTATIVE-RELATED"/>
    <property type="match status" value="1"/>
</dbReference>
<evidence type="ECO:0000259" key="7">
    <source>
        <dbReference type="PROSITE" id="PS50850"/>
    </source>
</evidence>
<keyword evidence="2 6" id="KW-0812">Transmembrane</keyword>
<feature type="transmembrane region" description="Helical" evidence="6">
    <location>
        <begin position="101"/>
        <end position="119"/>
    </location>
</feature>
<dbReference type="OrthoDB" id="10021397at2759"/>
<evidence type="ECO:0000256" key="5">
    <source>
        <dbReference type="SAM" id="MobiDB-lite"/>
    </source>
</evidence>
<feature type="transmembrane region" description="Helical" evidence="6">
    <location>
        <begin position="125"/>
        <end position="144"/>
    </location>
</feature>
<dbReference type="Pfam" id="PF07690">
    <property type="entry name" value="MFS_1"/>
    <property type="match status" value="1"/>
</dbReference>
<dbReference type="InterPro" id="IPR036259">
    <property type="entry name" value="MFS_trans_sf"/>
</dbReference>
<feature type="transmembrane region" description="Helical" evidence="6">
    <location>
        <begin position="213"/>
        <end position="233"/>
    </location>
</feature>
<feature type="transmembrane region" description="Helical" evidence="6">
    <location>
        <begin position="358"/>
        <end position="382"/>
    </location>
</feature>
<evidence type="ECO:0000256" key="1">
    <source>
        <dbReference type="ARBA" id="ARBA00004141"/>
    </source>
</evidence>
<accession>A0A9N8PFG7</accession>
<proteinExistence type="predicted"/>
<name>A0A9N8PFG7_9PEZI</name>
<dbReference type="InterPro" id="IPR020846">
    <property type="entry name" value="MFS_dom"/>
</dbReference>
<dbReference type="InterPro" id="IPR011701">
    <property type="entry name" value="MFS"/>
</dbReference>
<feature type="region of interest" description="Disordered" evidence="5">
    <location>
        <begin position="1"/>
        <end position="28"/>
    </location>
</feature>
<dbReference type="PANTHER" id="PTHR23501">
    <property type="entry name" value="MAJOR FACILITATOR SUPERFAMILY"/>
    <property type="match status" value="1"/>
</dbReference>
<reference evidence="8" key="1">
    <citation type="submission" date="2020-06" db="EMBL/GenBank/DDBJ databases">
        <authorList>
            <person name="Onetto C."/>
        </authorList>
    </citation>
    <scope>NUCLEOTIDE SEQUENCE</scope>
</reference>
<dbReference type="GO" id="GO:0005886">
    <property type="term" value="C:plasma membrane"/>
    <property type="evidence" value="ECO:0007669"/>
    <property type="project" value="TreeGrafter"/>
</dbReference>
<dbReference type="Gene3D" id="1.20.1250.20">
    <property type="entry name" value="MFS general substrate transporter like domains"/>
    <property type="match status" value="1"/>
</dbReference>
<dbReference type="PROSITE" id="PS50850">
    <property type="entry name" value="MFS"/>
    <property type="match status" value="1"/>
</dbReference>
<feature type="transmembrane region" description="Helical" evidence="6">
    <location>
        <begin position="182"/>
        <end position="201"/>
    </location>
</feature>
<feature type="transmembrane region" description="Helical" evidence="6">
    <location>
        <begin position="324"/>
        <end position="346"/>
    </location>
</feature>
<keyword evidence="4 6" id="KW-0472">Membrane</keyword>
<dbReference type="Proteomes" id="UP000714618">
    <property type="component" value="Unassembled WGS sequence"/>
</dbReference>
<dbReference type="AlphaFoldDB" id="A0A9N8PFG7"/>
<sequence length="574" mass="61318">MDGKSANQSNTTRTHDDKTLSNRVQRDDEKEYPSMEIVLPAMAAIYLSLFLVAIVCLNKPGRLLAIELTAAQDRTIIGTAVPAISIQFDSFGDIAWYESGFLLPLCALQLSFGLVYTYYPAKWVLVTLVSVFEIGSIVCASAPTSHALIVGRVIQGMGGAGIASGAIILISMLVPLQARPKWTGGLGAVFGLASILGPLLGGYLTSITWRGCFWINVPVGGVSLACLVFFTPNTPPAVKAAPTWRGKLAQLDPLGFILIAPSVICLLFAIEWGGSRYPWNSGQVIALFVVFGILLVAFIASQVWRGDKATLPARILRQRSIISASLASVGIGSVLVINAFYLPYGFQVVQGKTPQKSGLSLLPLFLSNVFAVMMSGIATSIVGYYTPFLIVGSGILIVGSALFTTWSVDIGAGIWIEYQVRHSYLLTEEGSDSKQIVTGIGLGTVLQGPNIAAQTVLSDRDVAIGLSFLQFINFFAGSTFITVSQTLLGNGLISGLKDILPDLDPSKISGGGASAIRDIVSPNQLPIVLRVYNDSIRSIWYLGLGLSCLVFMASWGFEWRSVKTKMGGNNDTKV</sequence>
<keyword evidence="9" id="KW-1185">Reference proteome</keyword>
<protein>
    <recommendedName>
        <fullName evidence="7">Major facilitator superfamily (MFS) profile domain-containing protein</fullName>
    </recommendedName>
</protein>
<organism evidence="8 9">
    <name type="scientific">Aureobasidium mustum</name>
    <dbReference type="NCBI Taxonomy" id="2773714"/>
    <lineage>
        <taxon>Eukaryota</taxon>
        <taxon>Fungi</taxon>
        <taxon>Dikarya</taxon>
        <taxon>Ascomycota</taxon>
        <taxon>Pezizomycotina</taxon>
        <taxon>Dothideomycetes</taxon>
        <taxon>Dothideomycetidae</taxon>
        <taxon>Dothideales</taxon>
        <taxon>Saccotheciaceae</taxon>
        <taxon>Aureobasidium</taxon>
    </lineage>
</organism>
<evidence type="ECO:0000256" key="3">
    <source>
        <dbReference type="ARBA" id="ARBA00022989"/>
    </source>
</evidence>
<evidence type="ECO:0000256" key="4">
    <source>
        <dbReference type="ARBA" id="ARBA00023136"/>
    </source>
</evidence>
<evidence type="ECO:0000313" key="8">
    <source>
        <dbReference type="EMBL" id="CAD0093561.1"/>
    </source>
</evidence>
<evidence type="ECO:0000256" key="6">
    <source>
        <dbReference type="SAM" id="Phobius"/>
    </source>
</evidence>
<feature type="compositionally biased region" description="Basic and acidic residues" evidence="5">
    <location>
        <begin position="13"/>
        <end position="28"/>
    </location>
</feature>
<feature type="transmembrane region" description="Helical" evidence="6">
    <location>
        <begin position="253"/>
        <end position="272"/>
    </location>
</feature>
<comment type="caution">
    <text evidence="8">The sequence shown here is derived from an EMBL/GenBank/DDBJ whole genome shotgun (WGS) entry which is preliminary data.</text>
</comment>
<feature type="transmembrane region" description="Helical" evidence="6">
    <location>
        <begin position="388"/>
        <end position="416"/>
    </location>
</feature>
<evidence type="ECO:0000313" key="9">
    <source>
        <dbReference type="Proteomes" id="UP000714618"/>
    </source>
</evidence>
<evidence type="ECO:0000256" key="2">
    <source>
        <dbReference type="ARBA" id="ARBA00022692"/>
    </source>
</evidence>
<feature type="transmembrane region" description="Helical" evidence="6">
    <location>
        <begin position="284"/>
        <end position="304"/>
    </location>
</feature>